<organism evidence="3 4">
    <name type="scientific">Neptuniibacter pectenicola</name>
    <dbReference type="NCBI Taxonomy" id="1806669"/>
    <lineage>
        <taxon>Bacteria</taxon>
        <taxon>Pseudomonadati</taxon>
        <taxon>Pseudomonadota</taxon>
        <taxon>Gammaproteobacteria</taxon>
        <taxon>Oceanospirillales</taxon>
        <taxon>Oceanospirillaceae</taxon>
        <taxon>Neptuniibacter</taxon>
    </lineage>
</organism>
<name>A0ABU9TMY2_9GAMM</name>
<evidence type="ECO:0000313" key="3">
    <source>
        <dbReference type="EMBL" id="MEM5535071.1"/>
    </source>
</evidence>
<dbReference type="PANTHER" id="PTHR34477">
    <property type="entry name" value="UPF0213 PROTEIN YHBQ"/>
    <property type="match status" value="1"/>
</dbReference>
<dbReference type="PANTHER" id="PTHR34477:SF1">
    <property type="entry name" value="UPF0213 PROTEIN YHBQ"/>
    <property type="match status" value="1"/>
</dbReference>
<gene>
    <name evidence="3" type="ORF">WNY58_01580</name>
</gene>
<protein>
    <submittedName>
        <fullName evidence="3">GIY-YIG nuclease family protein</fullName>
    </submittedName>
</protein>
<dbReference type="InterPro" id="IPR035901">
    <property type="entry name" value="GIY-YIG_endonuc_sf"/>
</dbReference>
<dbReference type="InterPro" id="IPR050190">
    <property type="entry name" value="UPF0213_domain"/>
</dbReference>
<dbReference type="Gene3D" id="3.40.1440.10">
    <property type="entry name" value="GIY-YIG endonuclease"/>
    <property type="match status" value="1"/>
</dbReference>
<accession>A0ABU9TMY2</accession>
<evidence type="ECO:0000256" key="1">
    <source>
        <dbReference type="ARBA" id="ARBA00007435"/>
    </source>
</evidence>
<reference evidence="3 4" key="1">
    <citation type="submission" date="2024-03" db="EMBL/GenBank/DDBJ databases">
        <title>Community enrichment and isolation of bacterial strains for fucoidan degradation.</title>
        <authorList>
            <person name="Sichert A."/>
        </authorList>
    </citation>
    <scope>NUCLEOTIDE SEQUENCE [LARGE SCALE GENOMIC DNA]</scope>
    <source>
        <strain evidence="3 4">AS76</strain>
    </source>
</reference>
<proteinExistence type="inferred from homology"/>
<dbReference type="CDD" id="cd10456">
    <property type="entry name" value="GIY-YIG_UPF0213"/>
    <property type="match status" value="1"/>
</dbReference>
<dbReference type="Proteomes" id="UP001449225">
    <property type="component" value="Unassembled WGS sequence"/>
</dbReference>
<dbReference type="SUPFAM" id="SSF82771">
    <property type="entry name" value="GIY-YIG endonuclease"/>
    <property type="match status" value="1"/>
</dbReference>
<comment type="similarity">
    <text evidence="1">Belongs to the UPF0213 family.</text>
</comment>
<feature type="domain" description="GIY-YIG" evidence="2">
    <location>
        <begin position="2"/>
        <end position="79"/>
    </location>
</feature>
<keyword evidence="4" id="KW-1185">Reference proteome</keyword>
<evidence type="ECO:0000259" key="2">
    <source>
        <dbReference type="PROSITE" id="PS50164"/>
    </source>
</evidence>
<dbReference type="Pfam" id="PF01541">
    <property type="entry name" value="GIY-YIG"/>
    <property type="match status" value="1"/>
</dbReference>
<comment type="caution">
    <text evidence="3">The sequence shown here is derived from an EMBL/GenBank/DDBJ whole genome shotgun (WGS) entry which is preliminary data.</text>
</comment>
<sequence>MSSWYVYIVECVDGTLYTGVTTDLQRRLRQHNGDLVGGAKYTQVRRPVRIVWNESQQNRSAACQREAAIKKLSRSDKLALVKQYN</sequence>
<dbReference type="InterPro" id="IPR000305">
    <property type="entry name" value="GIY-YIG_endonuc"/>
</dbReference>
<dbReference type="EMBL" id="JBBMRA010000001">
    <property type="protein sequence ID" value="MEM5535071.1"/>
    <property type="molecule type" value="Genomic_DNA"/>
</dbReference>
<evidence type="ECO:0000313" key="4">
    <source>
        <dbReference type="Proteomes" id="UP001449225"/>
    </source>
</evidence>
<dbReference type="PROSITE" id="PS50164">
    <property type="entry name" value="GIY_YIG"/>
    <property type="match status" value="1"/>
</dbReference>
<dbReference type="RefSeq" id="WP_067983030.1">
    <property type="nucleotide sequence ID" value="NZ_CAXBCE010000025.1"/>
</dbReference>